<proteinExistence type="predicted"/>
<dbReference type="EC" id="3.6.1.41" evidence="1"/>
<accession>G8LV09</accession>
<dbReference type="InterPro" id="IPR005249">
    <property type="entry name" value="YqeK"/>
</dbReference>
<dbReference type="GO" id="GO:0008803">
    <property type="term" value="F:bis(5'-nucleosyl)-tetraphosphatase (symmetrical) activity"/>
    <property type="evidence" value="ECO:0007669"/>
    <property type="project" value="UniProtKB-EC"/>
</dbReference>
<dbReference type="GO" id="GO:0046872">
    <property type="term" value="F:metal ion binding"/>
    <property type="evidence" value="ECO:0007669"/>
    <property type="project" value="UniProtKB-KW"/>
</dbReference>
<keyword evidence="4 8" id="KW-0378">Hydrolase</keyword>
<organism evidence="8 9">
    <name type="scientific">Acetivibrio clariflavus (strain DSM 19732 / NBRC 101661 / EBR45)</name>
    <name type="common">Clostridium clariflavum</name>
    <dbReference type="NCBI Taxonomy" id="720554"/>
    <lineage>
        <taxon>Bacteria</taxon>
        <taxon>Bacillati</taxon>
        <taxon>Bacillota</taxon>
        <taxon>Clostridia</taxon>
        <taxon>Eubacteriales</taxon>
        <taxon>Oscillospiraceae</taxon>
        <taxon>Acetivibrio</taxon>
    </lineage>
</organism>
<evidence type="ECO:0000256" key="6">
    <source>
        <dbReference type="ARBA" id="ARBA00049417"/>
    </source>
</evidence>
<dbReference type="AlphaFoldDB" id="G8LV09"/>
<dbReference type="InterPro" id="IPR051094">
    <property type="entry name" value="Diverse_Catalytic_Enzymes"/>
</dbReference>
<feature type="domain" description="HD" evidence="7">
    <location>
        <begin position="20"/>
        <end position="135"/>
    </location>
</feature>
<reference evidence="9" key="1">
    <citation type="submission" date="2011-12" db="EMBL/GenBank/DDBJ databases">
        <title>Complete sequence of Clostridium clariflavum DSM 19732.</title>
        <authorList>
            <consortium name="US DOE Joint Genome Institute"/>
            <person name="Lucas S."/>
            <person name="Han J."/>
            <person name="Lapidus A."/>
            <person name="Cheng J.-F."/>
            <person name="Goodwin L."/>
            <person name="Pitluck S."/>
            <person name="Peters L."/>
            <person name="Teshima H."/>
            <person name="Detter J.C."/>
            <person name="Han C."/>
            <person name="Tapia R."/>
            <person name="Land M."/>
            <person name="Hauser L."/>
            <person name="Kyrpides N."/>
            <person name="Ivanova N."/>
            <person name="Pagani I."/>
            <person name="Kitzmiller T."/>
            <person name="Lynd L."/>
            <person name="Izquierdo J."/>
            <person name="Woyke T."/>
        </authorList>
    </citation>
    <scope>NUCLEOTIDE SEQUENCE [LARGE SCALE GENOMIC DNA]</scope>
    <source>
        <strain evidence="9">DSM 19732 / NBRC 101661 / EBR45</strain>
    </source>
</reference>
<dbReference type="SUPFAM" id="SSF109604">
    <property type="entry name" value="HD-domain/PDEase-like"/>
    <property type="match status" value="1"/>
</dbReference>
<dbReference type="STRING" id="720554.Clocl_3055"/>
<dbReference type="HOGENOM" id="CLU_089580_1_2_9"/>
<evidence type="ECO:0000256" key="4">
    <source>
        <dbReference type="ARBA" id="ARBA00022801"/>
    </source>
</evidence>
<dbReference type="KEGG" id="ccl:Clocl_3055"/>
<evidence type="ECO:0000256" key="2">
    <source>
        <dbReference type="ARBA" id="ARBA00022723"/>
    </source>
</evidence>
<dbReference type="RefSeq" id="WP_014256131.1">
    <property type="nucleotide sequence ID" value="NC_016627.1"/>
</dbReference>
<dbReference type="eggNOG" id="COG1713">
    <property type="taxonomic scope" value="Bacteria"/>
</dbReference>
<keyword evidence="2" id="KW-0479">Metal-binding</keyword>
<evidence type="ECO:0000256" key="5">
    <source>
        <dbReference type="ARBA" id="ARBA00023004"/>
    </source>
</evidence>
<dbReference type="InterPro" id="IPR003607">
    <property type="entry name" value="HD/PDEase_dom"/>
</dbReference>
<dbReference type="Gene3D" id="1.10.3210.10">
    <property type="entry name" value="Hypothetical protein af1432"/>
    <property type="match status" value="1"/>
</dbReference>
<dbReference type="PANTHER" id="PTHR35795:SF1">
    <property type="entry name" value="BIS(5'-NUCLEOSYL)-TETRAPHOSPHATASE, SYMMETRICAL"/>
    <property type="match status" value="1"/>
</dbReference>
<sequence length="195" mass="22189">MYMTIQQIHDRLKEVLSPKRFKHSLGVMETAVKLAAQYGVDAKKAELAGLLHDCAREMAVEDILKICRQNNIKMDDISLMQPKLLHGPAGSIVAREVYGIEDEEILSAIYCHTTGRKNMSTLDKIIFLADYIEPGRDFPGVDKVREAVFEDLDKGMVVSLMGIIRHLVEKRGLIQIDTIDTWNFIINSYREKEIL</sequence>
<dbReference type="CDD" id="cd00077">
    <property type="entry name" value="HDc"/>
    <property type="match status" value="1"/>
</dbReference>
<reference evidence="8 9" key="2">
    <citation type="journal article" date="2012" name="Stand. Genomic Sci.">
        <title>Complete Genome Sequence of Clostridium clariflavum DSM 19732.</title>
        <authorList>
            <person name="Izquierdo J.A."/>
            <person name="Goodwin L."/>
            <person name="Davenport K.W."/>
            <person name="Teshima H."/>
            <person name="Bruce D."/>
            <person name="Detter C."/>
            <person name="Tapia R."/>
            <person name="Han S."/>
            <person name="Land M."/>
            <person name="Hauser L."/>
            <person name="Jeffries C.D."/>
            <person name="Han J."/>
            <person name="Pitluck S."/>
            <person name="Nolan M."/>
            <person name="Chen A."/>
            <person name="Huntemann M."/>
            <person name="Mavromatis K."/>
            <person name="Mikhailova N."/>
            <person name="Liolios K."/>
            <person name="Woyke T."/>
            <person name="Lynd L.R."/>
        </authorList>
    </citation>
    <scope>NUCLEOTIDE SEQUENCE [LARGE SCALE GENOMIC DNA]</scope>
    <source>
        <strain evidence="9">DSM 19732 / NBRC 101661 / EBR45</strain>
    </source>
</reference>
<comment type="catalytic activity">
    <reaction evidence="6">
        <text>P(1),P(4)-bis(5'-adenosyl) tetraphosphate + H2O = 2 ADP + 2 H(+)</text>
        <dbReference type="Rhea" id="RHEA:24252"/>
        <dbReference type="ChEBI" id="CHEBI:15377"/>
        <dbReference type="ChEBI" id="CHEBI:15378"/>
        <dbReference type="ChEBI" id="CHEBI:58141"/>
        <dbReference type="ChEBI" id="CHEBI:456216"/>
        <dbReference type="EC" id="3.6.1.41"/>
    </reaction>
</comment>
<evidence type="ECO:0000256" key="3">
    <source>
        <dbReference type="ARBA" id="ARBA00022741"/>
    </source>
</evidence>
<name>G8LV09_ACECE</name>
<keyword evidence="5" id="KW-0408">Iron</keyword>
<keyword evidence="9" id="KW-1185">Reference proteome</keyword>
<evidence type="ECO:0000259" key="7">
    <source>
        <dbReference type="PROSITE" id="PS51831"/>
    </source>
</evidence>
<dbReference type="NCBIfam" id="TIGR00488">
    <property type="entry name" value="bis(5'-nucleosyl)-tetraphosphatase (symmetrical) YqeK"/>
    <property type="match status" value="1"/>
</dbReference>
<dbReference type="SMART" id="SM00471">
    <property type="entry name" value="HDc"/>
    <property type="match status" value="1"/>
</dbReference>
<dbReference type="InterPro" id="IPR006674">
    <property type="entry name" value="HD_domain"/>
</dbReference>
<protein>
    <recommendedName>
        <fullName evidence="1">bis(5'-nucleosyl)-tetraphosphatase (symmetrical)</fullName>
        <ecNumber evidence="1">3.6.1.41</ecNumber>
    </recommendedName>
</protein>
<keyword evidence="3" id="KW-0547">Nucleotide-binding</keyword>
<evidence type="ECO:0000313" key="9">
    <source>
        <dbReference type="Proteomes" id="UP000005435"/>
    </source>
</evidence>
<evidence type="ECO:0000313" key="8">
    <source>
        <dbReference type="EMBL" id="AEV69586.1"/>
    </source>
</evidence>
<dbReference type="Pfam" id="PF01966">
    <property type="entry name" value="HD"/>
    <property type="match status" value="1"/>
</dbReference>
<dbReference type="PROSITE" id="PS51831">
    <property type="entry name" value="HD"/>
    <property type="match status" value="1"/>
</dbReference>
<dbReference type="Proteomes" id="UP000005435">
    <property type="component" value="Chromosome"/>
</dbReference>
<gene>
    <name evidence="8" type="ordered locus">Clocl_3055</name>
</gene>
<dbReference type="PANTHER" id="PTHR35795">
    <property type="entry name" value="SLR1885 PROTEIN"/>
    <property type="match status" value="1"/>
</dbReference>
<dbReference type="GO" id="GO:0000166">
    <property type="term" value="F:nucleotide binding"/>
    <property type="evidence" value="ECO:0007669"/>
    <property type="project" value="UniProtKB-KW"/>
</dbReference>
<dbReference type="EMBL" id="CP003065">
    <property type="protein sequence ID" value="AEV69586.1"/>
    <property type="molecule type" value="Genomic_DNA"/>
</dbReference>
<evidence type="ECO:0000256" key="1">
    <source>
        <dbReference type="ARBA" id="ARBA00012506"/>
    </source>
</evidence>